<dbReference type="InterPro" id="IPR050416">
    <property type="entry name" value="FAD-linked_Oxidoreductase"/>
</dbReference>
<dbReference type="PROSITE" id="PS51387">
    <property type="entry name" value="FAD_PCMH"/>
    <property type="match status" value="1"/>
</dbReference>
<sequence length="452" mass="51561">MNGNDYSGLTGKIVTKESCEYNQSIQSWNRAIEKYPSVIIYCYNDEDVINAVKWARNNSKEIRVRSGGHNYEGYSTGNNLVVIDVSKINSIYINEKEKIAKLGGGVRNREAYEAFGAKGYAFPGGGCPTVGVSGLILGGGWGYSSRYLGLASDSLVEAEIINYEGKKLVLNKNENSDLFWAIMGSGGCNFGIITSMTVELKKEANRATLLNINYPYDNEEVILNVILEIQKLFKNLDIKMNFKTAIYNSKEKGIGVKLVGLFYGSSSEAKKILKPILNITDDFEVNIEEKSLVECNRWIQDSHPEYEKYKSTGRFVFRDYSEKEISNLIKIIKNPSEGFYYTAISLYGLGGVISNINKLDTAYYYRDASFIMGIQSVWDEDKYSIENREWVKKNFKFIKTLTDGSFVNFPLDELESYEKEYYGDNIFRLRDIKRKYDPYNMFDYPQSIKVKK</sequence>
<feature type="domain" description="FAD-binding PCMH-type" evidence="6">
    <location>
        <begin position="32"/>
        <end position="203"/>
    </location>
</feature>
<dbReference type="Gene3D" id="3.30.465.10">
    <property type="match status" value="1"/>
</dbReference>
<dbReference type="RefSeq" id="WP_191748593.1">
    <property type="nucleotide sequence ID" value="NZ_JACSQZ010000008.1"/>
</dbReference>
<gene>
    <name evidence="7" type="ORF">H9660_03445</name>
</gene>
<keyword evidence="5" id="KW-0560">Oxidoreductase</keyword>
<comment type="caution">
    <text evidence="7">The sequence shown here is derived from an EMBL/GenBank/DDBJ whole genome shotgun (WGS) entry which is preliminary data.</text>
</comment>
<evidence type="ECO:0000256" key="5">
    <source>
        <dbReference type="ARBA" id="ARBA00023002"/>
    </source>
</evidence>
<dbReference type="EMBL" id="JACSQZ010000008">
    <property type="protein sequence ID" value="MBD7914193.1"/>
    <property type="molecule type" value="Genomic_DNA"/>
</dbReference>
<proteinExistence type="inferred from homology"/>
<name>A0ABR8Q194_9CLOT</name>
<evidence type="ECO:0000313" key="7">
    <source>
        <dbReference type="EMBL" id="MBD7914193.1"/>
    </source>
</evidence>
<dbReference type="Proteomes" id="UP000640335">
    <property type="component" value="Unassembled WGS sequence"/>
</dbReference>
<dbReference type="PANTHER" id="PTHR42973:SF39">
    <property type="entry name" value="FAD-BINDING PCMH-TYPE DOMAIN-CONTAINING PROTEIN"/>
    <property type="match status" value="1"/>
</dbReference>
<dbReference type="Pfam" id="PF08031">
    <property type="entry name" value="BBE"/>
    <property type="match status" value="1"/>
</dbReference>
<dbReference type="InterPro" id="IPR036318">
    <property type="entry name" value="FAD-bd_PCMH-like_sf"/>
</dbReference>
<evidence type="ECO:0000256" key="2">
    <source>
        <dbReference type="ARBA" id="ARBA00005466"/>
    </source>
</evidence>
<organism evidence="7 8">
    <name type="scientific">Clostridium gallinarum</name>
    <dbReference type="NCBI Taxonomy" id="2762246"/>
    <lineage>
        <taxon>Bacteria</taxon>
        <taxon>Bacillati</taxon>
        <taxon>Bacillota</taxon>
        <taxon>Clostridia</taxon>
        <taxon>Eubacteriales</taxon>
        <taxon>Clostridiaceae</taxon>
        <taxon>Clostridium</taxon>
    </lineage>
</organism>
<accession>A0ABR8Q194</accession>
<keyword evidence="8" id="KW-1185">Reference proteome</keyword>
<evidence type="ECO:0000259" key="6">
    <source>
        <dbReference type="PROSITE" id="PS51387"/>
    </source>
</evidence>
<dbReference type="InterPro" id="IPR012951">
    <property type="entry name" value="BBE"/>
</dbReference>
<protein>
    <submittedName>
        <fullName evidence="7">FAD-binding oxidoreductase</fullName>
    </submittedName>
</protein>
<reference evidence="7 8" key="1">
    <citation type="submission" date="2020-08" db="EMBL/GenBank/DDBJ databases">
        <title>A Genomic Blueprint of the Chicken Gut Microbiome.</title>
        <authorList>
            <person name="Gilroy R."/>
            <person name="Ravi A."/>
            <person name="Getino M."/>
            <person name="Pursley I."/>
            <person name="Horton D.L."/>
            <person name="Alikhan N.-F."/>
            <person name="Baker D."/>
            <person name="Gharbi K."/>
            <person name="Hall N."/>
            <person name="Watson M."/>
            <person name="Adriaenssens E.M."/>
            <person name="Foster-Nyarko E."/>
            <person name="Jarju S."/>
            <person name="Secka A."/>
            <person name="Antonio M."/>
            <person name="Oren A."/>
            <person name="Chaudhuri R."/>
            <person name="La Ragione R.M."/>
            <person name="Hildebrand F."/>
            <person name="Pallen M.J."/>
        </authorList>
    </citation>
    <scope>NUCLEOTIDE SEQUENCE [LARGE SCALE GENOMIC DNA]</scope>
    <source>
        <strain evidence="7 8">Sa3CUN1</strain>
    </source>
</reference>
<dbReference type="InterPro" id="IPR016166">
    <property type="entry name" value="FAD-bd_PCMH"/>
</dbReference>
<keyword evidence="4" id="KW-0274">FAD</keyword>
<dbReference type="PANTHER" id="PTHR42973">
    <property type="entry name" value="BINDING OXIDOREDUCTASE, PUTATIVE (AFU_ORTHOLOGUE AFUA_1G17690)-RELATED"/>
    <property type="match status" value="1"/>
</dbReference>
<dbReference type="InterPro" id="IPR006094">
    <property type="entry name" value="Oxid_FAD_bind_N"/>
</dbReference>
<dbReference type="InterPro" id="IPR016169">
    <property type="entry name" value="FAD-bd_PCMH_sub2"/>
</dbReference>
<comment type="cofactor">
    <cofactor evidence="1">
        <name>FAD</name>
        <dbReference type="ChEBI" id="CHEBI:57692"/>
    </cofactor>
</comment>
<dbReference type="Pfam" id="PF01565">
    <property type="entry name" value="FAD_binding_4"/>
    <property type="match status" value="1"/>
</dbReference>
<comment type="similarity">
    <text evidence="2">Belongs to the oxygen-dependent FAD-linked oxidoreductase family.</text>
</comment>
<evidence type="ECO:0000256" key="4">
    <source>
        <dbReference type="ARBA" id="ARBA00022827"/>
    </source>
</evidence>
<dbReference type="PROSITE" id="PS00862">
    <property type="entry name" value="OX2_COVAL_FAD"/>
    <property type="match status" value="1"/>
</dbReference>
<evidence type="ECO:0000313" key="8">
    <source>
        <dbReference type="Proteomes" id="UP000640335"/>
    </source>
</evidence>
<dbReference type="SUPFAM" id="SSF56176">
    <property type="entry name" value="FAD-binding/transporter-associated domain-like"/>
    <property type="match status" value="1"/>
</dbReference>
<keyword evidence="3" id="KW-0285">Flavoprotein</keyword>
<dbReference type="Gene3D" id="3.40.462.20">
    <property type="match status" value="1"/>
</dbReference>
<evidence type="ECO:0000256" key="1">
    <source>
        <dbReference type="ARBA" id="ARBA00001974"/>
    </source>
</evidence>
<evidence type="ECO:0000256" key="3">
    <source>
        <dbReference type="ARBA" id="ARBA00022630"/>
    </source>
</evidence>
<dbReference type="InterPro" id="IPR006093">
    <property type="entry name" value="Oxy_OxRdtase_FAD_BS"/>
</dbReference>